<reference evidence="5" key="1">
    <citation type="submission" date="2016-10" db="EMBL/GenBank/DDBJ databases">
        <authorList>
            <person name="Varghese N."/>
            <person name="Submissions S."/>
        </authorList>
    </citation>
    <scope>NUCLEOTIDE SEQUENCE [LARGE SCALE GENOMIC DNA]</scope>
    <source>
        <strain evidence="5">LMG 26031</strain>
    </source>
</reference>
<dbReference type="PANTHER" id="PTHR11820">
    <property type="entry name" value="ACYLPYRUVASE"/>
    <property type="match status" value="1"/>
</dbReference>
<protein>
    <submittedName>
        <fullName evidence="4">2-keto-4-pentenoate hydratase/2-oxohepta-3-ene-1,7-dioic acid hydratase (Catechol pathway)</fullName>
    </submittedName>
</protein>
<dbReference type="Proteomes" id="UP000198866">
    <property type="component" value="Unassembled WGS sequence"/>
</dbReference>
<dbReference type="InterPro" id="IPR036663">
    <property type="entry name" value="Fumarylacetoacetase_C_sf"/>
</dbReference>
<feature type="domain" description="Rv2993c-like N-terminal" evidence="3">
    <location>
        <begin position="4"/>
        <end position="52"/>
    </location>
</feature>
<dbReference type="InterPro" id="IPR018833">
    <property type="entry name" value="Rv2993c-like_N"/>
</dbReference>
<dbReference type="AlphaFoldDB" id="A0A1H7EDL8"/>
<dbReference type="EMBL" id="FNYE01000051">
    <property type="protein sequence ID" value="SEK11157.1"/>
    <property type="molecule type" value="Genomic_DNA"/>
</dbReference>
<evidence type="ECO:0000259" key="2">
    <source>
        <dbReference type="Pfam" id="PF01557"/>
    </source>
</evidence>
<dbReference type="PANTHER" id="PTHR11820:SF7">
    <property type="entry name" value="ACYLPYRUVASE FAHD1, MITOCHONDRIAL"/>
    <property type="match status" value="1"/>
</dbReference>
<dbReference type="OrthoDB" id="8582489at2"/>
<accession>A0A1H7EDL8</accession>
<dbReference type="SUPFAM" id="SSF56529">
    <property type="entry name" value="FAH"/>
    <property type="match status" value="1"/>
</dbReference>
<proteinExistence type="predicted"/>
<evidence type="ECO:0000256" key="1">
    <source>
        <dbReference type="ARBA" id="ARBA00022723"/>
    </source>
</evidence>
<dbReference type="InterPro" id="IPR011234">
    <property type="entry name" value="Fumarylacetoacetase-like_C"/>
</dbReference>
<name>A0A1H7EDL8_9BURK</name>
<dbReference type="RefSeq" id="WP_090873538.1">
    <property type="nucleotide sequence ID" value="NZ_FNYE01000051.1"/>
</dbReference>
<organism evidence="4 5">
    <name type="scientific">Paraburkholderia diazotrophica</name>
    <dbReference type="NCBI Taxonomy" id="667676"/>
    <lineage>
        <taxon>Bacteria</taxon>
        <taxon>Pseudomonadati</taxon>
        <taxon>Pseudomonadota</taxon>
        <taxon>Betaproteobacteria</taxon>
        <taxon>Burkholderiales</taxon>
        <taxon>Burkholderiaceae</taxon>
        <taxon>Paraburkholderia</taxon>
    </lineage>
</organism>
<evidence type="ECO:0000259" key="3">
    <source>
        <dbReference type="Pfam" id="PF10370"/>
    </source>
</evidence>
<keyword evidence="5" id="KW-1185">Reference proteome</keyword>
<dbReference type="GO" id="GO:0046872">
    <property type="term" value="F:metal ion binding"/>
    <property type="evidence" value="ECO:0007669"/>
    <property type="project" value="UniProtKB-KW"/>
</dbReference>
<sequence>MTSWIRFRQPQGHIGFGVLDNASIAEYDGDMFGDATPSGKHWPLNEVELLSPCMPTKVVALWNNFHALSQKLGKAAPSHPLFLIKPPMSVIGPGAPIRRPKGYSGKIAYEGELGIVIGKRCTNVSPEVADDYIFGYTCINDVTAVDLLNEDPNFAQWCRSKGFDTFSCIGPVIEREFDWRNASVITRLDDVERQNYPLSDMIFTPAEQVSMISHDMTLMPGDVIACGTSIGVGSIKDGSTVVVSIEGIGALPNQLAAARPAEAAAQ</sequence>
<dbReference type="Pfam" id="PF10370">
    <property type="entry name" value="Rv2993c-like_N"/>
    <property type="match status" value="1"/>
</dbReference>
<dbReference type="STRING" id="667676.SAMN05192539_10512"/>
<evidence type="ECO:0000313" key="4">
    <source>
        <dbReference type="EMBL" id="SEK11157.1"/>
    </source>
</evidence>
<dbReference type="Pfam" id="PF01557">
    <property type="entry name" value="FAA_hydrolase"/>
    <property type="match status" value="1"/>
</dbReference>
<evidence type="ECO:0000313" key="5">
    <source>
        <dbReference type="Proteomes" id="UP000198866"/>
    </source>
</evidence>
<dbReference type="Gene3D" id="3.90.850.10">
    <property type="entry name" value="Fumarylacetoacetase-like, C-terminal domain"/>
    <property type="match status" value="1"/>
</dbReference>
<gene>
    <name evidence="4" type="ORF">SAMN05192539_10512</name>
</gene>
<keyword evidence="1" id="KW-0479">Metal-binding</keyword>
<dbReference type="GO" id="GO:0018773">
    <property type="term" value="F:acetylpyruvate hydrolase activity"/>
    <property type="evidence" value="ECO:0007669"/>
    <property type="project" value="TreeGrafter"/>
</dbReference>
<dbReference type="Gene3D" id="2.30.30.370">
    <property type="entry name" value="FAH"/>
    <property type="match status" value="1"/>
</dbReference>
<feature type="domain" description="Fumarylacetoacetase-like C-terminal" evidence="2">
    <location>
        <begin position="57"/>
        <end position="255"/>
    </location>
</feature>